<dbReference type="Proteomes" id="UP000027265">
    <property type="component" value="Unassembled WGS sequence"/>
</dbReference>
<gene>
    <name evidence="1" type="ORF">JAAARDRAFT_48484</name>
</gene>
<dbReference type="AlphaFoldDB" id="A0A067PY13"/>
<reference evidence="2" key="1">
    <citation type="journal article" date="2014" name="Proc. Natl. Acad. Sci. U.S.A.">
        <title>Extensive sampling of basidiomycete genomes demonstrates inadequacy of the white-rot/brown-rot paradigm for wood decay fungi.</title>
        <authorList>
            <person name="Riley R."/>
            <person name="Salamov A.A."/>
            <person name="Brown D.W."/>
            <person name="Nagy L.G."/>
            <person name="Floudas D."/>
            <person name="Held B.W."/>
            <person name="Levasseur A."/>
            <person name="Lombard V."/>
            <person name="Morin E."/>
            <person name="Otillar R."/>
            <person name="Lindquist E.A."/>
            <person name="Sun H."/>
            <person name="LaButti K.M."/>
            <person name="Schmutz J."/>
            <person name="Jabbour D."/>
            <person name="Luo H."/>
            <person name="Baker S.E."/>
            <person name="Pisabarro A.G."/>
            <person name="Walton J.D."/>
            <person name="Blanchette R.A."/>
            <person name="Henrissat B."/>
            <person name="Martin F."/>
            <person name="Cullen D."/>
            <person name="Hibbett D.S."/>
            <person name="Grigoriev I.V."/>
        </authorList>
    </citation>
    <scope>NUCLEOTIDE SEQUENCE [LARGE SCALE GENOMIC DNA]</scope>
    <source>
        <strain evidence="2">MUCL 33604</strain>
    </source>
</reference>
<evidence type="ECO:0000313" key="1">
    <source>
        <dbReference type="EMBL" id="KDQ56167.1"/>
    </source>
</evidence>
<organism evidence="1 2">
    <name type="scientific">Jaapia argillacea MUCL 33604</name>
    <dbReference type="NCBI Taxonomy" id="933084"/>
    <lineage>
        <taxon>Eukaryota</taxon>
        <taxon>Fungi</taxon>
        <taxon>Dikarya</taxon>
        <taxon>Basidiomycota</taxon>
        <taxon>Agaricomycotina</taxon>
        <taxon>Agaricomycetes</taxon>
        <taxon>Agaricomycetidae</taxon>
        <taxon>Jaapiales</taxon>
        <taxon>Jaapiaceae</taxon>
        <taxon>Jaapia</taxon>
    </lineage>
</organism>
<proteinExistence type="predicted"/>
<evidence type="ECO:0008006" key="3">
    <source>
        <dbReference type="Google" id="ProtNLM"/>
    </source>
</evidence>
<dbReference type="EMBL" id="KL197723">
    <property type="protein sequence ID" value="KDQ56167.1"/>
    <property type="molecule type" value="Genomic_DNA"/>
</dbReference>
<sequence length="155" mass="17770">MSLGTEFADLYLPYLHILELTRVTFDDPNTLYLFLHCNKSIKDLEINDKHPLDLLVEGDLPHLQCLCCQGSSWKDICLVRPPLHALDVELYERIRDRDGVLEVFQAVSGTLQTLDIFWLCWTSSRDCEDAIRRVLPGVSIRSTTRLGVPSAVVWR</sequence>
<protein>
    <recommendedName>
        <fullName evidence="3">F-box domain-containing protein</fullName>
    </recommendedName>
</protein>
<name>A0A067PY13_9AGAM</name>
<keyword evidence="2" id="KW-1185">Reference proteome</keyword>
<dbReference type="HOGENOM" id="CLU_1695730_0_0_1"/>
<dbReference type="InParanoid" id="A0A067PY13"/>
<evidence type="ECO:0000313" key="2">
    <source>
        <dbReference type="Proteomes" id="UP000027265"/>
    </source>
</evidence>
<accession>A0A067PY13</accession>